<dbReference type="PANTHER" id="PTHR32179">
    <property type="entry name" value="NICOTINATE-NUCLEOTIDE PYROPHOSPHORYLASE [CARBOXYLATING]"/>
    <property type="match status" value="1"/>
</dbReference>
<dbReference type="SUPFAM" id="SSF54675">
    <property type="entry name" value="Nicotinate/Quinolinate PRTase N-terminal domain-like"/>
    <property type="match status" value="1"/>
</dbReference>
<feature type="domain" description="Quinolinate phosphoribosyl transferase C-terminal" evidence="14">
    <location>
        <begin position="111"/>
        <end position="270"/>
    </location>
</feature>
<dbReference type="KEGG" id="hfv:R50_2596"/>
<dbReference type="Pfam" id="PF01729">
    <property type="entry name" value="QRPTase_C"/>
    <property type="match status" value="1"/>
</dbReference>
<comment type="catalytic activity">
    <reaction evidence="10">
        <text>nicotinate beta-D-ribonucleotide + CO2 + diphosphate = quinolinate + 5-phospho-alpha-D-ribose 1-diphosphate + 2 H(+)</text>
        <dbReference type="Rhea" id="RHEA:12733"/>
        <dbReference type="ChEBI" id="CHEBI:15378"/>
        <dbReference type="ChEBI" id="CHEBI:16526"/>
        <dbReference type="ChEBI" id="CHEBI:29959"/>
        <dbReference type="ChEBI" id="CHEBI:33019"/>
        <dbReference type="ChEBI" id="CHEBI:57502"/>
        <dbReference type="ChEBI" id="CHEBI:58017"/>
        <dbReference type="EC" id="2.4.2.19"/>
    </reaction>
</comment>
<dbReference type="InterPro" id="IPR027277">
    <property type="entry name" value="NadC/ModD"/>
</dbReference>
<dbReference type="Gene3D" id="3.20.20.70">
    <property type="entry name" value="Aldolase class I"/>
    <property type="match status" value="1"/>
</dbReference>
<dbReference type="Pfam" id="PF02749">
    <property type="entry name" value="QRPTase_N"/>
    <property type="match status" value="1"/>
</dbReference>
<evidence type="ECO:0000256" key="7">
    <source>
        <dbReference type="ARBA" id="ARBA00022676"/>
    </source>
</evidence>
<comment type="pathway">
    <text evidence="2">Cofactor biosynthesis; NAD(+) biosynthesis; nicotinate D-ribonucleotide from quinolinate: step 1/1.</text>
</comment>
<dbReference type="NCBIfam" id="TIGR00078">
    <property type="entry name" value="nadC"/>
    <property type="match status" value="1"/>
</dbReference>
<name>A0A6F8ZJW8_9FIRM</name>
<evidence type="ECO:0000313" key="16">
    <source>
        <dbReference type="EMBL" id="CAB1130088.1"/>
    </source>
</evidence>
<dbReference type="AlphaFoldDB" id="A0A6F8ZJW8"/>
<evidence type="ECO:0000313" key="17">
    <source>
        <dbReference type="Proteomes" id="UP000503399"/>
    </source>
</evidence>
<dbReference type="InterPro" id="IPR013785">
    <property type="entry name" value="Aldolase_TIM"/>
</dbReference>
<dbReference type="UniPathway" id="UPA00253">
    <property type="reaction ID" value="UER00331"/>
</dbReference>
<feature type="binding site" evidence="13">
    <location>
        <begin position="261"/>
        <end position="263"/>
    </location>
    <ligand>
        <name>substrate</name>
    </ligand>
</feature>
<reference evidence="16 17" key="1">
    <citation type="submission" date="2020-02" db="EMBL/GenBank/DDBJ databases">
        <authorList>
            <person name="Hogendoorn C."/>
        </authorList>
    </citation>
    <scope>NUCLEOTIDE SEQUENCE [LARGE SCALE GENOMIC DNA]</scope>
    <source>
        <strain evidence="16">R501</strain>
    </source>
</reference>
<dbReference type="CDD" id="cd01572">
    <property type="entry name" value="QPRTase"/>
    <property type="match status" value="1"/>
</dbReference>
<evidence type="ECO:0000256" key="1">
    <source>
        <dbReference type="ARBA" id="ARBA00003237"/>
    </source>
</evidence>
<organism evidence="16 17">
    <name type="scientific">Candidatus Hydrogenisulfobacillus filiaventi</name>
    <dbReference type="NCBI Taxonomy" id="2707344"/>
    <lineage>
        <taxon>Bacteria</taxon>
        <taxon>Bacillati</taxon>
        <taxon>Bacillota</taxon>
        <taxon>Clostridia</taxon>
        <taxon>Eubacteriales</taxon>
        <taxon>Clostridiales Family XVII. Incertae Sedis</taxon>
        <taxon>Candidatus Hydrogenisulfobacillus</taxon>
    </lineage>
</organism>
<keyword evidence="6" id="KW-0662">Pyridine nucleotide biosynthesis</keyword>
<evidence type="ECO:0000256" key="6">
    <source>
        <dbReference type="ARBA" id="ARBA00022642"/>
    </source>
</evidence>
<dbReference type="GO" id="GO:0004514">
    <property type="term" value="F:nicotinate-nucleotide diphosphorylase (carboxylating) activity"/>
    <property type="evidence" value="ECO:0007669"/>
    <property type="project" value="UniProtKB-EC"/>
</dbReference>
<dbReference type="InterPro" id="IPR022412">
    <property type="entry name" value="Quinolinate_PRibosylTrfase_N"/>
</dbReference>
<feature type="binding site" evidence="13">
    <location>
        <position position="156"/>
    </location>
    <ligand>
        <name>substrate</name>
    </ligand>
</feature>
<dbReference type="FunFam" id="3.20.20.70:FF:000030">
    <property type="entry name" value="Nicotinate-nucleotide pyrophosphorylase, carboxylating"/>
    <property type="match status" value="1"/>
</dbReference>
<dbReference type="InterPro" id="IPR002638">
    <property type="entry name" value="Quinolinate_PRibosylTrfase_C"/>
</dbReference>
<dbReference type="InterPro" id="IPR036068">
    <property type="entry name" value="Nicotinate_pribotase-like_C"/>
</dbReference>
<evidence type="ECO:0000256" key="13">
    <source>
        <dbReference type="PIRSR" id="PIRSR006250-1"/>
    </source>
</evidence>
<evidence type="ECO:0000259" key="15">
    <source>
        <dbReference type="Pfam" id="PF02749"/>
    </source>
</evidence>
<dbReference type="GO" id="GO:0034213">
    <property type="term" value="P:quinolinate catabolic process"/>
    <property type="evidence" value="ECO:0007669"/>
    <property type="project" value="TreeGrafter"/>
</dbReference>
<comment type="subunit">
    <text evidence="4">Hexamer formed by 3 homodimers.</text>
</comment>
<keyword evidence="8 12" id="KW-0808">Transferase</keyword>
<dbReference type="InterPro" id="IPR004393">
    <property type="entry name" value="NadC"/>
</dbReference>
<dbReference type="SUPFAM" id="SSF51690">
    <property type="entry name" value="Nicotinate/Quinolinate PRTase C-terminal domain-like"/>
    <property type="match status" value="1"/>
</dbReference>
<evidence type="ECO:0000256" key="2">
    <source>
        <dbReference type="ARBA" id="ARBA00004893"/>
    </source>
</evidence>
<dbReference type="InterPro" id="IPR037128">
    <property type="entry name" value="Quinolinate_PRibosylTase_N_sf"/>
</dbReference>
<gene>
    <name evidence="16" type="primary">nadC</name>
    <name evidence="16" type="ORF">R50_2596</name>
</gene>
<evidence type="ECO:0000256" key="4">
    <source>
        <dbReference type="ARBA" id="ARBA00011218"/>
    </source>
</evidence>
<protein>
    <recommendedName>
        <fullName evidence="11">Probable nicotinate-nucleotide pyrophosphorylase [carboxylating]</fullName>
        <ecNumber evidence="5">2.4.2.19</ecNumber>
    </recommendedName>
    <alternativeName>
        <fullName evidence="9">Quinolinate phosphoribosyltransferase [decarboxylating]</fullName>
    </alternativeName>
</protein>
<dbReference type="Proteomes" id="UP000503399">
    <property type="component" value="Chromosome"/>
</dbReference>
<dbReference type="PIRSF" id="PIRSF006250">
    <property type="entry name" value="NadC_ModD"/>
    <property type="match status" value="1"/>
</dbReference>
<feature type="domain" description="Quinolinate phosphoribosyl transferase N-terminal" evidence="15">
    <location>
        <begin position="24"/>
        <end position="109"/>
    </location>
</feature>
<dbReference type="EMBL" id="LR778114">
    <property type="protein sequence ID" value="CAB1130088.1"/>
    <property type="molecule type" value="Genomic_DNA"/>
</dbReference>
<evidence type="ECO:0000256" key="8">
    <source>
        <dbReference type="ARBA" id="ARBA00022679"/>
    </source>
</evidence>
<accession>A0A6F8ZJW8</accession>
<evidence type="ECO:0000259" key="14">
    <source>
        <dbReference type="Pfam" id="PF01729"/>
    </source>
</evidence>
<keyword evidence="17" id="KW-1185">Reference proteome</keyword>
<dbReference type="GO" id="GO:0009435">
    <property type="term" value="P:NAD+ biosynthetic process"/>
    <property type="evidence" value="ECO:0007669"/>
    <property type="project" value="UniProtKB-UniPathway"/>
</dbReference>
<evidence type="ECO:0000256" key="12">
    <source>
        <dbReference type="PIRNR" id="PIRNR006250"/>
    </source>
</evidence>
<keyword evidence="7 12" id="KW-0328">Glycosyltransferase</keyword>
<sequence>MLPARWIWEAVIDQALREDIGHGDVTTLALIPPEQRGRLRVLAEAPLVVAGLPALPLIFAVLGETVTVTARVTDGTPVAAGAELARLEGPARALLTGERVALNLIEHLSGISTFTRRVVEAVAPWGTRILDTRKTTPGLRALEKYAVRVGGGTNHRMGLDAAVLIKDNHIAAVGSVAEAVRRTRAAVGPTLFVEVECDSLEQVAEALEAGPDGILLDNMTPPQLQEAVHLIGGRVFTEASGGVSPANVAEVAATGVDAISLGALTHSAPWAPVTAEWEDLP</sequence>
<feature type="binding site" evidence="13">
    <location>
        <position position="166"/>
    </location>
    <ligand>
        <name>substrate</name>
    </ligand>
</feature>
<proteinExistence type="inferred from homology"/>
<feature type="binding site" evidence="13">
    <location>
        <begin position="240"/>
        <end position="242"/>
    </location>
    <ligand>
        <name>substrate</name>
    </ligand>
</feature>
<dbReference type="GO" id="GO:0005737">
    <property type="term" value="C:cytoplasm"/>
    <property type="evidence" value="ECO:0007669"/>
    <property type="project" value="TreeGrafter"/>
</dbReference>
<evidence type="ECO:0000256" key="11">
    <source>
        <dbReference type="ARBA" id="ARBA00069173"/>
    </source>
</evidence>
<feature type="binding site" evidence="13">
    <location>
        <position position="217"/>
    </location>
    <ligand>
        <name>substrate</name>
    </ligand>
</feature>
<dbReference type="EC" id="2.4.2.19" evidence="5"/>
<evidence type="ECO:0000256" key="3">
    <source>
        <dbReference type="ARBA" id="ARBA00009400"/>
    </source>
</evidence>
<comment type="similarity">
    <text evidence="3 12">Belongs to the NadC/ModD family.</text>
</comment>
<dbReference type="FunFam" id="3.90.1170.20:FF:000001">
    <property type="entry name" value="Nicotinate-nucleotide diphosphorylase (Carboxylating)"/>
    <property type="match status" value="1"/>
</dbReference>
<evidence type="ECO:0000256" key="9">
    <source>
        <dbReference type="ARBA" id="ARBA00033102"/>
    </source>
</evidence>
<comment type="function">
    <text evidence="1">Involved in the catabolism of quinolinic acid (QA).</text>
</comment>
<evidence type="ECO:0000256" key="10">
    <source>
        <dbReference type="ARBA" id="ARBA00047445"/>
    </source>
</evidence>
<feature type="binding site" evidence="13">
    <location>
        <begin position="132"/>
        <end position="134"/>
    </location>
    <ligand>
        <name>substrate</name>
    </ligand>
</feature>
<dbReference type="Gene3D" id="3.90.1170.20">
    <property type="entry name" value="Quinolinate phosphoribosyl transferase, N-terminal domain"/>
    <property type="match status" value="1"/>
</dbReference>
<dbReference type="PANTHER" id="PTHR32179:SF3">
    <property type="entry name" value="NICOTINATE-NUCLEOTIDE PYROPHOSPHORYLASE [CARBOXYLATING]"/>
    <property type="match status" value="1"/>
</dbReference>
<feature type="binding site" evidence="13">
    <location>
        <position position="196"/>
    </location>
    <ligand>
        <name>substrate</name>
    </ligand>
</feature>
<evidence type="ECO:0000256" key="5">
    <source>
        <dbReference type="ARBA" id="ARBA00011944"/>
    </source>
</evidence>
<feature type="binding site" evidence="13">
    <location>
        <position position="99"/>
    </location>
    <ligand>
        <name>substrate</name>
    </ligand>
</feature>